<protein>
    <submittedName>
        <fullName evidence="1">Uncharacterized protein</fullName>
    </submittedName>
</protein>
<keyword evidence="2" id="KW-1185">Reference proteome</keyword>
<evidence type="ECO:0000313" key="2">
    <source>
        <dbReference type="Proteomes" id="UP001234202"/>
    </source>
</evidence>
<proteinExistence type="predicted"/>
<organism evidence="1 2">
    <name type="scientific">Naganishia onofrii</name>
    <dbReference type="NCBI Taxonomy" id="1851511"/>
    <lineage>
        <taxon>Eukaryota</taxon>
        <taxon>Fungi</taxon>
        <taxon>Dikarya</taxon>
        <taxon>Basidiomycota</taxon>
        <taxon>Agaricomycotina</taxon>
        <taxon>Tremellomycetes</taxon>
        <taxon>Filobasidiales</taxon>
        <taxon>Filobasidiaceae</taxon>
        <taxon>Naganishia</taxon>
    </lineage>
</organism>
<dbReference type="Proteomes" id="UP001234202">
    <property type="component" value="Unassembled WGS sequence"/>
</dbReference>
<sequence length="207" mass="23663">MKQLLLLWEGKYKPGRSTLTRQEYASEDAVKEAEETDDADLSPSEDDDQENQMSEERYQSAQNQFFSDEDNHDDQEADRDLDGDTEGSERSHRKASDDPDEAAYVISAADWKQTDQEVAGSTKLTPARMAPSLSKVTNRGYWNADSYAYFLMHLGPIDMRDRLSSAFYEHFVDLSRLVKQTTQTEFGQGEVDSLEAGYKAWVKKFEE</sequence>
<comment type="caution">
    <text evidence="1">The sequence shown here is derived from an EMBL/GenBank/DDBJ whole genome shotgun (WGS) entry which is preliminary data.</text>
</comment>
<evidence type="ECO:0000313" key="1">
    <source>
        <dbReference type="EMBL" id="KAJ9123007.1"/>
    </source>
</evidence>
<reference evidence="1" key="1">
    <citation type="submission" date="2023-04" db="EMBL/GenBank/DDBJ databases">
        <title>Draft Genome sequencing of Naganishia species isolated from polar environments using Oxford Nanopore Technology.</title>
        <authorList>
            <person name="Leo P."/>
            <person name="Venkateswaran K."/>
        </authorList>
    </citation>
    <scope>NUCLEOTIDE SEQUENCE</scope>
    <source>
        <strain evidence="1">DBVPG 5303</strain>
    </source>
</reference>
<accession>A0ACC2XGE2</accession>
<gene>
    <name evidence="1" type="ORF">QFC24_004046</name>
</gene>
<dbReference type="EMBL" id="JASBWV010000013">
    <property type="protein sequence ID" value="KAJ9123007.1"/>
    <property type="molecule type" value="Genomic_DNA"/>
</dbReference>
<name>A0ACC2XGE2_9TREE</name>